<dbReference type="Gene3D" id="2.130.10.10">
    <property type="entry name" value="YVTN repeat-like/Quinoprotein amine dehydrogenase"/>
    <property type="match status" value="2"/>
</dbReference>
<evidence type="ECO:0000256" key="4">
    <source>
        <dbReference type="ARBA" id="ARBA00022574"/>
    </source>
</evidence>
<dbReference type="AlphaFoldDB" id="A0AAZ3RCI8"/>
<organism evidence="9 10">
    <name type="scientific">Oncorhynchus tshawytscha</name>
    <name type="common">Chinook salmon</name>
    <name type="synonym">Salmo tshawytscha</name>
    <dbReference type="NCBI Taxonomy" id="74940"/>
    <lineage>
        <taxon>Eukaryota</taxon>
        <taxon>Metazoa</taxon>
        <taxon>Chordata</taxon>
        <taxon>Craniata</taxon>
        <taxon>Vertebrata</taxon>
        <taxon>Euteleostomi</taxon>
        <taxon>Actinopterygii</taxon>
        <taxon>Neopterygii</taxon>
        <taxon>Teleostei</taxon>
        <taxon>Protacanthopterygii</taxon>
        <taxon>Salmoniformes</taxon>
        <taxon>Salmonidae</taxon>
        <taxon>Salmoninae</taxon>
        <taxon>Oncorhynchus</taxon>
    </lineage>
</organism>
<dbReference type="Pfam" id="PF11540">
    <property type="entry name" value="Dynein_IC2"/>
    <property type="match status" value="1"/>
</dbReference>
<protein>
    <recommendedName>
        <fullName evidence="11">Cytoplasmic dynein 1 intermediate chain 1</fullName>
    </recommendedName>
</protein>
<feature type="compositionally biased region" description="Acidic residues" evidence="8">
    <location>
        <begin position="159"/>
        <end position="168"/>
    </location>
</feature>
<dbReference type="GO" id="GO:0005868">
    <property type="term" value="C:cytoplasmic dynein complex"/>
    <property type="evidence" value="ECO:0007669"/>
    <property type="project" value="InterPro"/>
</dbReference>
<feature type="compositionally biased region" description="Acidic residues" evidence="8">
    <location>
        <begin position="142"/>
        <end position="151"/>
    </location>
</feature>
<dbReference type="GO" id="GO:0010970">
    <property type="term" value="P:transport along microtubule"/>
    <property type="evidence" value="ECO:0007669"/>
    <property type="project" value="TreeGrafter"/>
</dbReference>
<feature type="compositionally biased region" description="Basic and acidic residues" evidence="8">
    <location>
        <begin position="51"/>
        <end position="60"/>
    </location>
</feature>
<evidence type="ECO:0000313" key="9">
    <source>
        <dbReference type="Ensembl" id="ENSOTSP00005139312.1"/>
    </source>
</evidence>
<dbReference type="GO" id="GO:0045504">
    <property type="term" value="F:dynein heavy chain binding"/>
    <property type="evidence" value="ECO:0007669"/>
    <property type="project" value="TreeGrafter"/>
</dbReference>
<keyword evidence="4 7" id="KW-0853">WD repeat</keyword>
<dbReference type="PANTHER" id="PTHR12442">
    <property type="entry name" value="DYNEIN INTERMEDIATE CHAIN"/>
    <property type="match status" value="1"/>
</dbReference>
<dbReference type="Pfam" id="PF00400">
    <property type="entry name" value="WD40"/>
    <property type="match status" value="1"/>
</dbReference>
<keyword evidence="5" id="KW-0677">Repeat</keyword>
<feature type="region of interest" description="Disordered" evidence="8">
    <location>
        <begin position="129"/>
        <end position="173"/>
    </location>
</feature>
<keyword evidence="10" id="KW-1185">Reference proteome</keyword>
<evidence type="ECO:0000256" key="1">
    <source>
        <dbReference type="ARBA" id="ARBA00004245"/>
    </source>
</evidence>
<sequence length="560" mass="62650">MADKSDIKAELERKKQRLAQIREEKKRKEEERKKKETETQQKAEAAPVDSDLDRKRRETEALLQSIGISPEPPLVPNPMSPSKSVSRHSTPSETGSQDSAEGAAAGRLGASKITQVDFLPREVVSYCKETQTPITGPTHLSEEEEEEDEEITELKPDPESDQQEEEDTKEMKEGYPCRELTEEEKQQILKSEEFLSFFDCSIRVMERALAQDSDIFFDYSGRDLDDKEGDLQGGSSLALSRLFYDEHWSKHRVITCLDWSPQYPELLVASYNNNEDAPHEPDGVALVWNMKFNKNTPEYVFHCQHPVYCVNVVGTQNANNLITVSTDGRMCSWSLDMLSQPQESMELVYNKSKAVAVTGMAFPTGDVNNYVVGSEEGTVYTASRHGSKAGICEMFEGHQGPVTGLSCHNAVGPVDFSHLFVTSSFDWTVKLWSTKHNKPLYSFEDNADYVYDVMWSPVHPALFAAVDGMGRLDLWNLNNDTEVPTASVTIEGASALNRVRWGSAGKEVAVGDSEGRLWIYDAGELAVPHSEDWAHFACTLMEIKANRADGEEEGPVELTP</sequence>
<dbReference type="FunFam" id="2.130.10.10:FF:000566">
    <property type="entry name" value="Dynein cytoplasmic 1 intermediate chain 1"/>
    <property type="match status" value="1"/>
</dbReference>
<evidence type="ECO:0000256" key="6">
    <source>
        <dbReference type="ARBA" id="ARBA00023212"/>
    </source>
</evidence>
<dbReference type="PROSITE" id="PS50082">
    <property type="entry name" value="WD_REPEATS_2"/>
    <property type="match status" value="1"/>
</dbReference>
<dbReference type="GeneTree" id="ENSGT00940000156032"/>
<keyword evidence="6" id="KW-0206">Cytoskeleton</keyword>
<reference evidence="9" key="3">
    <citation type="submission" date="2025-09" db="UniProtKB">
        <authorList>
            <consortium name="Ensembl"/>
        </authorList>
    </citation>
    <scope>IDENTIFICATION</scope>
</reference>
<feature type="repeat" description="WD" evidence="7">
    <location>
        <begin position="395"/>
        <end position="442"/>
    </location>
</feature>
<reference evidence="9" key="2">
    <citation type="submission" date="2025-08" db="UniProtKB">
        <authorList>
            <consortium name="Ensembl"/>
        </authorList>
    </citation>
    <scope>IDENTIFICATION</scope>
</reference>
<gene>
    <name evidence="9" type="primary">DYNC1I1</name>
</gene>
<feature type="region of interest" description="Disordered" evidence="8">
    <location>
        <begin position="1"/>
        <end position="114"/>
    </location>
</feature>
<dbReference type="InterPro" id="IPR050687">
    <property type="entry name" value="Dynein_IC"/>
</dbReference>
<evidence type="ECO:0008006" key="11">
    <source>
        <dbReference type="Google" id="ProtNLM"/>
    </source>
</evidence>
<feature type="compositionally biased region" description="Pro residues" evidence="8">
    <location>
        <begin position="70"/>
        <end position="79"/>
    </location>
</feature>
<evidence type="ECO:0000256" key="7">
    <source>
        <dbReference type="PROSITE-ProRule" id="PRU00221"/>
    </source>
</evidence>
<reference evidence="10" key="1">
    <citation type="journal article" date="2018" name="PLoS ONE">
        <title>Chinook salmon (Oncorhynchus tshawytscha) genome and transcriptome.</title>
        <authorList>
            <person name="Christensen K.A."/>
            <person name="Leong J.S."/>
            <person name="Sakhrani D."/>
            <person name="Biagi C.A."/>
            <person name="Minkley D.R."/>
            <person name="Withler R.E."/>
            <person name="Rondeau E.B."/>
            <person name="Koop B.F."/>
            <person name="Devlin R.H."/>
        </authorList>
    </citation>
    <scope>NUCLEOTIDE SEQUENCE [LARGE SCALE GENOMIC DNA]</scope>
</reference>
<evidence type="ECO:0000256" key="8">
    <source>
        <dbReference type="SAM" id="MobiDB-lite"/>
    </source>
</evidence>
<proteinExistence type="inferred from homology"/>
<evidence type="ECO:0000256" key="3">
    <source>
        <dbReference type="ARBA" id="ARBA00022490"/>
    </source>
</evidence>
<dbReference type="SMART" id="SM00320">
    <property type="entry name" value="WD40"/>
    <property type="match status" value="5"/>
</dbReference>
<dbReference type="InterPro" id="IPR036322">
    <property type="entry name" value="WD40_repeat_dom_sf"/>
</dbReference>
<dbReference type="Ensembl" id="ENSOTST00005144113.1">
    <property type="protein sequence ID" value="ENSOTSP00005139312.1"/>
    <property type="gene ID" value="ENSOTSG00005013997.2"/>
</dbReference>
<comment type="subcellular location">
    <subcellularLocation>
        <location evidence="1">Cytoplasm</location>
        <location evidence="1">Cytoskeleton</location>
    </subcellularLocation>
</comment>
<dbReference type="PANTHER" id="PTHR12442:SF34">
    <property type="entry name" value="CYTOPLASMIC DYNEIN 1 INTERMEDIATE CHAIN 1"/>
    <property type="match status" value="1"/>
</dbReference>
<keyword evidence="3" id="KW-0963">Cytoplasm</keyword>
<feature type="compositionally biased region" description="Basic and acidic residues" evidence="8">
    <location>
        <begin position="20"/>
        <end position="41"/>
    </location>
</feature>
<dbReference type="InterPro" id="IPR015943">
    <property type="entry name" value="WD40/YVTN_repeat-like_dom_sf"/>
</dbReference>
<dbReference type="SUPFAM" id="SSF50978">
    <property type="entry name" value="WD40 repeat-like"/>
    <property type="match status" value="1"/>
</dbReference>
<evidence type="ECO:0000256" key="5">
    <source>
        <dbReference type="ARBA" id="ARBA00022737"/>
    </source>
</evidence>
<dbReference type="InterPro" id="IPR001680">
    <property type="entry name" value="WD40_rpt"/>
</dbReference>
<dbReference type="Proteomes" id="UP000694402">
    <property type="component" value="Unassembled WGS sequence"/>
</dbReference>
<feature type="compositionally biased region" description="Basic and acidic residues" evidence="8">
    <location>
        <begin position="1"/>
        <end position="13"/>
    </location>
</feature>
<feature type="compositionally biased region" description="Polar residues" evidence="8">
    <location>
        <begin position="80"/>
        <end position="99"/>
    </location>
</feature>
<evidence type="ECO:0000256" key="2">
    <source>
        <dbReference type="ARBA" id="ARBA00011059"/>
    </source>
</evidence>
<dbReference type="InterPro" id="IPR025956">
    <property type="entry name" value="DYNC1I1/DYNC1I2"/>
</dbReference>
<dbReference type="GO" id="GO:0045503">
    <property type="term" value="F:dynein light chain binding"/>
    <property type="evidence" value="ECO:0007669"/>
    <property type="project" value="TreeGrafter"/>
</dbReference>
<evidence type="ECO:0000313" key="10">
    <source>
        <dbReference type="Proteomes" id="UP000694402"/>
    </source>
</evidence>
<name>A0AAZ3RCI8_ONCTS</name>
<accession>A0AAZ3RCI8</accession>
<comment type="similarity">
    <text evidence="2">Belongs to the dynein intermediate chain family.</text>
</comment>